<dbReference type="SUPFAM" id="SSF48403">
    <property type="entry name" value="Ankyrin repeat"/>
    <property type="match status" value="1"/>
</dbReference>
<dbReference type="PROSITE" id="PS50088">
    <property type="entry name" value="ANK_REPEAT"/>
    <property type="match status" value="1"/>
</dbReference>
<organism evidence="4 5">
    <name type="scientific">Echria macrotheca</name>
    <dbReference type="NCBI Taxonomy" id="438768"/>
    <lineage>
        <taxon>Eukaryota</taxon>
        <taxon>Fungi</taxon>
        <taxon>Dikarya</taxon>
        <taxon>Ascomycota</taxon>
        <taxon>Pezizomycotina</taxon>
        <taxon>Sordariomycetes</taxon>
        <taxon>Sordariomycetidae</taxon>
        <taxon>Sordariales</taxon>
        <taxon>Schizotheciaceae</taxon>
        <taxon>Echria</taxon>
    </lineage>
</organism>
<name>A0AAJ0F9A6_9PEZI</name>
<evidence type="ECO:0000313" key="5">
    <source>
        <dbReference type="Proteomes" id="UP001239445"/>
    </source>
</evidence>
<dbReference type="PANTHER" id="PTHR24198:SF165">
    <property type="entry name" value="ANKYRIN REPEAT-CONTAINING PROTEIN-RELATED"/>
    <property type="match status" value="1"/>
</dbReference>
<keyword evidence="1" id="KW-0677">Repeat</keyword>
<evidence type="ECO:0000256" key="2">
    <source>
        <dbReference type="ARBA" id="ARBA00023043"/>
    </source>
</evidence>
<dbReference type="InterPro" id="IPR002110">
    <property type="entry name" value="Ankyrin_rpt"/>
</dbReference>
<gene>
    <name evidence="4" type="ORF">QBC47DRAFT_415676</name>
</gene>
<feature type="repeat" description="ANK" evidence="3">
    <location>
        <begin position="51"/>
        <end position="83"/>
    </location>
</feature>
<dbReference type="PROSITE" id="PS50297">
    <property type="entry name" value="ANK_REP_REGION"/>
    <property type="match status" value="1"/>
</dbReference>
<comment type="caution">
    <text evidence="4">The sequence shown here is derived from an EMBL/GenBank/DDBJ whole genome shotgun (WGS) entry which is preliminary data.</text>
</comment>
<dbReference type="EMBL" id="MU839838">
    <property type="protein sequence ID" value="KAK1752939.1"/>
    <property type="molecule type" value="Genomic_DNA"/>
</dbReference>
<accession>A0AAJ0F9A6</accession>
<evidence type="ECO:0000313" key="4">
    <source>
        <dbReference type="EMBL" id="KAK1752939.1"/>
    </source>
</evidence>
<dbReference type="SMART" id="SM00248">
    <property type="entry name" value="ANK"/>
    <property type="match status" value="4"/>
</dbReference>
<evidence type="ECO:0000256" key="3">
    <source>
        <dbReference type="PROSITE-ProRule" id="PRU00023"/>
    </source>
</evidence>
<proteinExistence type="predicted"/>
<keyword evidence="2 3" id="KW-0040">ANK repeat</keyword>
<protein>
    <submittedName>
        <fullName evidence="4">Uncharacterized protein</fullName>
    </submittedName>
</protein>
<dbReference type="AlphaFoldDB" id="A0AAJ0F9A6"/>
<evidence type="ECO:0000256" key="1">
    <source>
        <dbReference type="ARBA" id="ARBA00022737"/>
    </source>
</evidence>
<sequence length="598" mass="67439">MEKSKVNGGDPNKRGPSLPLCLDKVISEGPDIAMFDMDRPTYHWWFCWFAVQATPLHFAARNGHFYAVQWLLQNQADPQIGSESWESWDDTVSSWRWRPILSALWNGHLKIMELLIASGASFDKHPDDPVQYEQRTALNIVALRGHVHLLDWIRRQPGCGDVTAVDGHGATPLFFAAVKWDNLDMLTRLTQLGAQSYTPAENPNASEAWWRATPRQDALTIALKYRNYPNALYLLLNGFCTGSSETYAYRIINAVSATDSIEALHRYPYCQQHQLPPTLYMSSGAQAADGMKLLRYVHGNKLINVDADGFGDRVFPVSNVVNAATVGYPYSFTMMGGWWYPREVHRQHYAAILPCLLELGASSNVVPDGIQNPIVDAFYSEGNVLPFDGNWELFPTTLSQLRRHYPSTPAKGRTSLTMELLRHSVDPPGTVQGDSIFLTRLCVTLEERLGSLVLDYIPVKRGAYDELVQEQDILLNLMACRAGIETINNVLSVARARPLLPAEGLAKYQSLSVEYEKLMDLQLARLFLIVLPYSRSCDKYMRSEDSDKMALFRWATAGTRLLHVTTFSPFYRGTGPWTGPFYGRTRPLYGSTWPDTVR</sequence>
<dbReference type="Proteomes" id="UP001239445">
    <property type="component" value="Unassembled WGS sequence"/>
</dbReference>
<dbReference type="Gene3D" id="1.25.40.20">
    <property type="entry name" value="Ankyrin repeat-containing domain"/>
    <property type="match status" value="1"/>
</dbReference>
<dbReference type="InterPro" id="IPR036770">
    <property type="entry name" value="Ankyrin_rpt-contain_sf"/>
</dbReference>
<keyword evidence="5" id="KW-1185">Reference proteome</keyword>
<dbReference type="PANTHER" id="PTHR24198">
    <property type="entry name" value="ANKYRIN REPEAT AND PROTEIN KINASE DOMAIN-CONTAINING PROTEIN"/>
    <property type="match status" value="1"/>
</dbReference>
<reference evidence="4" key="1">
    <citation type="submission" date="2023-06" db="EMBL/GenBank/DDBJ databases">
        <title>Genome-scale phylogeny and comparative genomics of the fungal order Sordariales.</title>
        <authorList>
            <consortium name="Lawrence Berkeley National Laboratory"/>
            <person name="Hensen N."/>
            <person name="Bonometti L."/>
            <person name="Westerberg I."/>
            <person name="Brannstrom I.O."/>
            <person name="Guillou S."/>
            <person name="Cros-Aarteil S."/>
            <person name="Calhoun S."/>
            <person name="Haridas S."/>
            <person name="Kuo A."/>
            <person name="Mondo S."/>
            <person name="Pangilinan J."/>
            <person name="Riley R."/>
            <person name="Labutti K."/>
            <person name="Andreopoulos B."/>
            <person name="Lipzen A."/>
            <person name="Chen C."/>
            <person name="Yanf M."/>
            <person name="Daum C."/>
            <person name="Ng V."/>
            <person name="Clum A."/>
            <person name="Steindorff A."/>
            <person name="Ohm R."/>
            <person name="Martin F."/>
            <person name="Silar P."/>
            <person name="Natvig D."/>
            <person name="Lalanne C."/>
            <person name="Gautier V."/>
            <person name="Ament-Velasquez S.L."/>
            <person name="Kruys A."/>
            <person name="Hutchinson M.I."/>
            <person name="Powell A.J."/>
            <person name="Barry K."/>
            <person name="Miller A.N."/>
            <person name="Grigoriev I.V."/>
            <person name="Debuchy R."/>
            <person name="Gladieux P."/>
            <person name="Thoren M.H."/>
            <person name="Johannesson H."/>
        </authorList>
    </citation>
    <scope>NUCLEOTIDE SEQUENCE</scope>
    <source>
        <strain evidence="4">PSN4</strain>
    </source>
</reference>
<dbReference type="Pfam" id="PF13637">
    <property type="entry name" value="Ank_4"/>
    <property type="match status" value="1"/>
</dbReference>